<accession>A0ABQ7QQ25</accession>
<dbReference type="InterPro" id="IPR016286">
    <property type="entry name" value="FUC_metazoa-typ"/>
</dbReference>
<evidence type="ECO:0000256" key="4">
    <source>
        <dbReference type="ARBA" id="ARBA00022729"/>
    </source>
</evidence>
<evidence type="ECO:0000256" key="2">
    <source>
        <dbReference type="ARBA" id="ARBA00007951"/>
    </source>
</evidence>
<evidence type="ECO:0000256" key="5">
    <source>
        <dbReference type="ARBA" id="ARBA00022801"/>
    </source>
</evidence>
<dbReference type="Proteomes" id="UP000823941">
    <property type="component" value="Chromosome 10"/>
</dbReference>
<comment type="function">
    <text evidence="1">Alpha-L-fucosidase is responsible for hydrolyzing the alpha-1,6-linked fucose joined to the reducing-end N-acetylglucosamine of the carbohydrate moieties of glycoproteins.</text>
</comment>
<evidence type="ECO:0000256" key="7">
    <source>
        <dbReference type="SAM" id="SignalP"/>
    </source>
</evidence>
<dbReference type="EMBL" id="JAHIBW010000010">
    <property type="protein sequence ID" value="KAG7307149.1"/>
    <property type="molecule type" value="Genomic_DNA"/>
</dbReference>
<dbReference type="PANTHER" id="PTHR10030">
    <property type="entry name" value="ALPHA-L-FUCOSIDASE"/>
    <property type="match status" value="1"/>
</dbReference>
<dbReference type="SUPFAM" id="SSF51445">
    <property type="entry name" value="(Trans)glycosidases"/>
    <property type="match status" value="1"/>
</dbReference>
<evidence type="ECO:0000256" key="1">
    <source>
        <dbReference type="ARBA" id="ARBA00004071"/>
    </source>
</evidence>
<feature type="chain" id="PRO_5045867883" description="alpha-L-fucosidase" evidence="7">
    <location>
        <begin position="19"/>
        <end position="331"/>
    </location>
</feature>
<name>A0ABQ7QQ25_PLUXY</name>
<feature type="signal peptide" evidence="7">
    <location>
        <begin position="1"/>
        <end position="18"/>
    </location>
</feature>
<evidence type="ECO:0000259" key="8">
    <source>
        <dbReference type="Pfam" id="PF01120"/>
    </source>
</evidence>
<dbReference type="PANTHER" id="PTHR10030:SF37">
    <property type="entry name" value="ALPHA-L-FUCOSIDASE-RELATED"/>
    <property type="match status" value="1"/>
</dbReference>
<keyword evidence="6" id="KW-0326">Glycosidase</keyword>
<sequence>MEPWVVLLLFSLASPVIGDYEPTWESLDSRPLPEWYDKFKIGIFLHWGVFSVPSYGSEWFWNHWKDNSTGKEAAFINRNYKPGFTYQEFAPMFTAEFFDPNKWAELFQKSGAKYVVLTSKHHEGFTMFPSKRSYSWNSMEIGPHRDIVGELSKAVKDKGLVFGVYHSLYEWYNPIYLSDKSTNFTSRNYAETKLWPDLKQLVNDYEPSVIWSDGDWEAYDTYWKSTEFIAWLYNESPIKDHVVVNDRWGIGTYCHHGDFYNCQDRFNPGKLQDHKWENAFTLDRLSWGYRRNVDLQEVMTMEDVLREIITTVSCGVENFKRNGSNTVTRQG</sequence>
<dbReference type="Pfam" id="PF01120">
    <property type="entry name" value="Alpha_L_fucos"/>
    <property type="match status" value="1"/>
</dbReference>
<reference evidence="9 10" key="1">
    <citation type="submission" date="2021-06" db="EMBL/GenBank/DDBJ databases">
        <title>A haploid diamondback moth (Plutella xylostella L.) genome assembly resolves 31 chromosomes and identifies a diamide resistance mutation.</title>
        <authorList>
            <person name="Ward C.M."/>
            <person name="Perry K.D."/>
            <person name="Baker G."/>
            <person name="Powis K."/>
            <person name="Heckel D.G."/>
            <person name="Baxter S.W."/>
        </authorList>
    </citation>
    <scope>NUCLEOTIDE SEQUENCE [LARGE SCALE GENOMIC DNA]</scope>
    <source>
        <strain evidence="9 10">LV</strain>
        <tissue evidence="9">Single pupa</tissue>
    </source>
</reference>
<keyword evidence="10" id="KW-1185">Reference proteome</keyword>
<protein>
    <recommendedName>
        <fullName evidence="3">alpha-L-fucosidase</fullName>
        <ecNumber evidence="3">3.2.1.51</ecNumber>
    </recommendedName>
</protein>
<evidence type="ECO:0000313" key="10">
    <source>
        <dbReference type="Proteomes" id="UP000823941"/>
    </source>
</evidence>
<dbReference type="EC" id="3.2.1.51" evidence="3"/>
<dbReference type="PIRSF" id="PIRSF001092">
    <property type="entry name" value="Alpha-L-fucosidase"/>
    <property type="match status" value="1"/>
</dbReference>
<organism evidence="9 10">
    <name type="scientific">Plutella xylostella</name>
    <name type="common">Diamondback moth</name>
    <name type="synonym">Plutella maculipennis</name>
    <dbReference type="NCBI Taxonomy" id="51655"/>
    <lineage>
        <taxon>Eukaryota</taxon>
        <taxon>Metazoa</taxon>
        <taxon>Ecdysozoa</taxon>
        <taxon>Arthropoda</taxon>
        <taxon>Hexapoda</taxon>
        <taxon>Insecta</taxon>
        <taxon>Pterygota</taxon>
        <taxon>Neoptera</taxon>
        <taxon>Endopterygota</taxon>
        <taxon>Lepidoptera</taxon>
        <taxon>Glossata</taxon>
        <taxon>Ditrysia</taxon>
        <taxon>Yponomeutoidea</taxon>
        <taxon>Plutellidae</taxon>
        <taxon>Plutella</taxon>
    </lineage>
</organism>
<dbReference type="InterPro" id="IPR000933">
    <property type="entry name" value="Glyco_hydro_29"/>
</dbReference>
<dbReference type="SMART" id="SM00812">
    <property type="entry name" value="Alpha_L_fucos"/>
    <property type="match status" value="1"/>
</dbReference>
<keyword evidence="5" id="KW-0378">Hydrolase</keyword>
<comment type="caution">
    <text evidence="9">The sequence shown here is derived from an EMBL/GenBank/DDBJ whole genome shotgun (WGS) entry which is preliminary data.</text>
</comment>
<feature type="domain" description="Glycoside hydrolase family 29 N-terminal" evidence="8">
    <location>
        <begin position="19"/>
        <end position="315"/>
    </location>
</feature>
<dbReference type="Gene3D" id="3.20.20.80">
    <property type="entry name" value="Glycosidases"/>
    <property type="match status" value="1"/>
</dbReference>
<gene>
    <name evidence="9" type="ORF">JYU34_007294</name>
</gene>
<evidence type="ECO:0000256" key="3">
    <source>
        <dbReference type="ARBA" id="ARBA00012662"/>
    </source>
</evidence>
<dbReference type="PRINTS" id="PR00741">
    <property type="entry name" value="GLHYDRLASE29"/>
</dbReference>
<dbReference type="InterPro" id="IPR057739">
    <property type="entry name" value="Glyco_hydro_29_N"/>
</dbReference>
<evidence type="ECO:0000313" key="9">
    <source>
        <dbReference type="EMBL" id="KAG7307149.1"/>
    </source>
</evidence>
<evidence type="ECO:0000256" key="6">
    <source>
        <dbReference type="ARBA" id="ARBA00023295"/>
    </source>
</evidence>
<comment type="similarity">
    <text evidence="2">Belongs to the glycosyl hydrolase 29 family.</text>
</comment>
<keyword evidence="4 7" id="KW-0732">Signal</keyword>
<dbReference type="InterPro" id="IPR017853">
    <property type="entry name" value="GH"/>
</dbReference>
<proteinExistence type="inferred from homology"/>